<feature type="compositionally biased region" description="Basic residues" evidence="1">
    <location>
        <begin position="100"/>
        <end position="123"/>
    </location>
</feature>
<feature type="non-terminal residue" evidence="2">
    <location>
        <position position="151"/>
    </location>
</feature>
<reference evidence="2" key="1">
    <citation type="submission" date="2020-02" db="EMBL/GenBank/DDBJ databases">
        <authorList>
            <person name="Meier V. D."/>
        </authorList>
    </citation>
    <scope>NUCLEOTIDE SEQUENCE</scope>
    <source>
        <strain evidence="2">AVDCRST_MAG66</strain>
    </source>
</reference>
<protein>
    <submittedName>
        <fullName evidence="2">Hypthetical protein SCD63.18c</fullName>
    </submittedName>
</protein>
<accession>A0A6J4N8R6</accession>
<organism evidence="2">
    <name type="scientific">uncultured Pseudonocardia sp</name>
    <dbReference type="NCBI Taxonomy" id="211455"/>
    <lineage>
        <taxon>Bacteria</taxon>
        <taxon>Bacillati</taxon>
        <taxon>Actinomycetota</taxon>
        <taxon>Actinomycetes</taxon>
        <taxon>Pseudonocardiales</taxon>
        <taxon>Pseudonocardiaceae</taxon>
        <taxon>Pseudonocardia</taxon>
        <taxon>environmental samples</taxon>
    </lineage>
</organism>
<feature type="compositionally biased region" description="Gly residues" evidence="1">
    <location>
        <begin position="82"/>
        <end position="98"/>
    </location>
</feature>
<dbReference type="EMBL" id="CADCUS010000015">
    <property type="protein sequence ID" value="CAA9378267.1"/>
    <property type="molecule type" value="Genomic_DNA"/>
</dbReference>
<sequence length="151" mass="15851">GQLEGRRDRRARARRPGAGAVRRAQAQDDRHPAGRRVSADQRHRGAVHRRGARVRVDAARAQGSGPAPRPAVRAAQRHRGPRGGAGGGLAGGGEGGGACRARRPAGRARARRRVPGRPRRGGAHRAEPGRYRPADRELDTGPGLPRGGAGV</sequence>
<evidence type="ECO:0000256" key="1">
    <source>
        <dbReference type="SAM" id="MobiDB-lite"/>
    </source>
</evidence>
<feature type="non-terminal residue" evidence="2">
    <location>
        <position position="1"/>
    </location>
</feature>
<feature type="compositionally biased region" description="Basic and acidic residues" evidence="1">
    <location>
        <begin position="124"/>
        <end position="139"/>
    </location>
</feature>
<proteinExistence type="predicted"/>
<feature type="region of interest" description="Disordered" evidence="1">
    <location>
        <begin position="1"/>
        <end position="151"/>
    </location>
</feature>
<dbReference type="AlphaFoldDB" id="A0A6J4N8R6"/>
<gene>
    <name evidence="2" type="ORF">AVDCRST_MAG66-121</name>
</gene>
<feature type="compositionally biased region" description="Basic residues" evidence="1">
    <location>
        <begin position="44"/>
        <end position="53"/>
    </location>
</feature>
<evidence type="ECO:0000313" key="2">
    <source>
        <dbReference type="EMBL" id="CAA9378267.1"/>
    </source>
</evidence>
<feature type="compositionally biased region" description="Basic and acidic residues" evidence="1">
    <location>
        <begin position="25"/>
        <end position="43"/>
    </location>
</feature>
<name>A0A6J4N8R6_9PSEU</name>